<dbReference type="InterPro" id="IPR044925">
    <property type="entry name" value="His-Me_finger_sf"/>
</dbReference>
<sequence>MNSPTDNDDIIQTTETTKITTTVITTVETIKDTVKDVVTWKSLKKFHLPSYSISNKGEVKNVGRNKTLKGRIVQGIRYFYLKRIDGTIAKFTIEELMLLNDPDPEDKDEYIVSDETKAIDESHKIVWVSLAFMNLSKYQISNHGEVMNKQTRTILDGYDGGRENRKRFSLSNDESKPRNFKRYNMLMYAFRGIPEDDSMTVDHIDRDSINDNLSNLRWATKREQTLNRKSSTRTRRLVQQSKDGVIIAIHFNYNDATESVNGYGPSVQKACRYQTSYLGFDWLYLDTLDLDDEIWKGGNILFPEFKSFQVSNKYRIRRESGTTEGTLDSRGYMTVTIVCIDDLQKKMSIHRLVQAVFSGERRKDLKVNHINGVKVDNRPENLEYATPKENVQHAVDTGLTNNQKAIQQLTLKDEFIKEFVSGAKASSETGILVGGISRCCRGEQISFEKYHWRFADPTLRIKTMVGSGKISINEVNEEKNIIRTFESRVEAAKILNVGLNTITRHLKSGKWCRKGEFYIEYANSDDRYKYKAKRVIHSTLDGNLINEYSSPAEASESLGYPKISIVRACRFNKIYKGALFAYVI</sequence>
<dbReference type="GO" id="GO:0004519">
    <property type="term" value="F:endonuclease activity"/>
    <property type="evidence" value="ECO:0007669"/>
    <property type="project" value="UniProtKB-KW"/>
</dbReference>
<dbReference type="Pfam" id="PF13392">
    <property type="entry name" value="HNH_3"/>
    <property type="match status" value="2"/>
</dbReference>
<keyword evidence="2" id="KW-0378">Hydrolase</keyword>
<dbReference type="Gene3D" id="1.10.10.10">
    <property type="entry name" value="Winged helix-like DNA-binding domain superfamily/Winged helix DNA-binding domain"/>
    <property type="match status" value="2"/>
</dbReference>
<proteinExistence type="predicted"/>
<keyword evidence="2" id="KW-0255">Endonuclease</keyword>
<keyword evidence="2" id="KW-0540">Nuclease</keyword>
<dbReference type="InterPro" id="IPR003647">
    <property type="entry name" value="Intron_nuc_1_rpt"/>
</dbReference>
<evidence type="ECO:0000259" key="1">
    <source>
        <dbReference type="SMART" id="SM00507"/>
    </source>
</evidence>
<dbReference type="Gene3D" id="3.90.75.20">
    <property type="match status" value="2"/>
</dbReference>
<dbReference type="SMART" id="SM00507">
    <property type="entry name" value="HNHc"/>
    <property type="match status" value="2"/>
</dbReference>
<dbReference type="EMBL" id="MK500606">
    <property type="protein sequence ID" value="QBK93841.1"/>
    <property type="molecule type" value="Genomic_DNA"/>
</dbReference>
<feature type="domain" description="HNH nuclease" evidence="1">
    <location>
        <begin position="343"/>
        <end position="391"/>
    </location>
</feature>
<protein>
    <submittedName>
        <fullName evidence="2">HNH endonuclease</fullName>
    </submittedName>
</protein>
<dbReference type="SUPFAM" id="SSF54060">
    <property type="entry name" value="His-Me finger endonucleases"/>
    <property type="match status" value="2"/>
</dbReference>
<dbReference type="SMART" id="SM00497">
    <property type="entry name" value="IENR1"/>
    <property type="match status" value="3"/>
</dbReference>
<reference evidence="2" key="1">
    <citation type="journal article" date="2019" name="MBio">
        <title>Virus Genomes from Deep Sea Sediments Expand the Ocean Megavirome and Support Independent Origins of Viral Gigantism.</title>
        <authorList>
            <person name="Backstrom D."/>
            <person name="Yutin N."/>
            <person name="Jorgensen S.L."/>
            <person name="Dharamshi J."/>
            <person name="Homa F."/>
            <person name="Zaremba-Niedwiedzka K."/>
            <person name="Spang A."/>
            <person name="Wolf Y.I."/>
            <person name="Koonin E.V."/>
            <person name="Ettema T.J."/>
        </authorList>
    </citation>
    <scope>NUCLEOTIDE SEQUENCE</scope>
</reference>
<organism evidence="2">
    <name type="scientific">Pithovirus LCPAC406</name>
    <dbReference type="NCBI Taxonomy" id="2506599"/>
    <lineage>
        <taxon>Viruses</taxon>
        <taxon>Pithoviruses</taxon>
    </lineage>
</organism>
<dbReference type="Pfam" id="PF07453">
    <property type="entry name" value="NUMOD1"/>
    <property type="match status" value="2"/>
</dbReference>
<gene>
    <name evidence="2" type="ORF">LCPAC406_01550</name>
</gene>
<dbReference type="CDD" id="cd00085">
    <property type="entry name" value="HNHc"/>
    <property type="match status" value="1"/>
</dbReference>
<dbReference type="InterPro" id="IPR036388">
    <property type="entry name" value="WH-like_DNA-bd_sf"/>
</dbReference>
<accession>A0A481ZI35</accession>
<name>A0A481ZI35_9VIRU</name>
<dbReference type="InterPro" id="IPR010896">
    <property type="entry name" value="NUMOD1"/>
</dbReference>
<dbReference type="InterPro" id="IPR003615">
    <property type="entry name" value="HNH_nuc"/>
</dbReference>
<evidence type="ECO:0000313" key="2">
    <source>
        <dbReference type="EMBL" id="QBK93841.1"/>
    </source>
</evidence>
<feature type="domain" description="HNH nuclease" evidence="1">
    <location>
        <begin position="176"/>
        <end position="225"/>
    </location>
</feature>